<keyword evidence="4" id="KW-1185">Reference proteome</keyword>
<keyword evidence="2" id="KW-1133">Transmembrane helix</keyword>
<keyword evidence="2" id="KW-0812">Transmembrane</keyword>
<dbReference type="AlphaFoldDB" id="A0A8J3J9B8"/>
<evidence type="ECO:0000313" key="4">
    <source>
        <dbReference type="Proteomes" id="UP000601223"/>
    </source>
</evidence>
<feature type="compositionally biased region" description="Pro residues" evidence="1">
    <location>
        <begin position="1"/>
        <end position="34"/>
    </location>
</feature>
<evidence type="ECO:0000256" key="2">
    <source>
        <dbReference type="SAM" id="Phobius"/>
    </source>
</evidence>
<organism evidence="3 4">
    <name type="scientific">Catellatospora bangladeshensis</name>
    <dbReference type="NCBI Taxonomy" id="310355"/>
    <lineage>
        <taxon>Bacteria</taxon>
        <taxon>Bacillati</taxon>
        <taxon>Actinomycetota</taxon>
        <taxon>Actinomycetes</taxon>
        <taxon>Micromonosporales</taxon>
        <taxon>Micromonosporaceae</taxon>
        <taxon>Catellatospora</taxon>
    </lineage>
</organism>
<evidence type="ECO:0000313" key="3">
    <source>
        <dbReference type="EMBL" id="GIF79956.1"/>
    </source>
</evidence>
<dbReference type="Proteomes" id="UP000601223">
    <property type="component" value="Unassembled WGS sequence"/>
</dbReference>
<feature type="transmembrane region" description="Helical" evidence="2">
    <location>
        <begin position="58"/>
        <end position="75"/>
    </location>
</feature>
<keyword evidence="2" id="KW-0472">Membrane</keyword>
<dbReference type="EMBL" id="BONF01000008">
    <property type="protein sequence ID" value="GIF79956.1"/>
    <property type="molecule type" value="Genomic_DNA"/>
</dbReference>
<gene>
    <name evidence="3" type="ORF">Cba03nite_13050</name>
</gene>
<protein>
    <submittedName>
        <fullName evidence="3">Uncharacterized protein</fullName>
    </submittedName>
</protein>
<reference evidence="3 4" key="1">
    <citation type="submission" date="2021-01" db="EMBL/GenBank/DDBJ databases">
        <title>Whole genome shotgun sequence of Catellatospora bangladeshensis NBRC 107357.</title>
        <authorList>
            <person name="Komaki H."/>
            <person name="Tamura T."/>
        </authorList>
    </citation>
    <scope>NUCLEOTIDE SEQUENCE [LARGE SCALE GENOMIC DNA]</scope>
    <source>
        <strain evidence="3 4">NBRC 107357</strain>
    </source>
</reference>
<comment type="caution">
    <text evidence="3">The sequence shown here is derived from an EMBL/GenBank/DDBJ whole genome shotgun (WGS) entry which is preliminary data.</text>
</comment>
<accession>A0A8J3J9B8</accession>
<sequence>MVPELPPPPVPEPPGPSPEPEPSPESPAPQPSPARRPAVYLPEPVYDGYDPVTTGRNTVVIFILGLSGARLLLAARRRRR</sequence>
<evidence type="ECO:0000256" key="1">
    <source>
        <dbReference type="SAM" id="MobiDB-lite"/>
    </source>
</evidence>
<proteinExistence type="predicted"/>
<feature type="region of interest" description="Disordered" evidence="1">
    <location>
        <begin position="1"/>
        <end position="51"/>
    </location>
</feature>
<name>A0A8J3J9B8_9ACTN</name>